<dbReference type="RefSeq" id="WP_121389093.1">
    <property type="nucleotide sequence ID" value="NZ_RCDD01000001.1"/>
</dbReference>
<evidence type="ECO:0000313" key="1">
    <source>
        <dbReference type="EMBL" id="RLK60147.1"/>
    </source>
</evidence>
<gene>
    <name evidence="1" type="ORF">CLV68_0645</name>
</gene>
<sequence length="64" mass="6689">MVDGIEVGGRVIVPFGLGEVEGVVVRVRETGLGVRVTVELVIEGADEHLVTTYPREAITAVSAA</sequence>
<name>A0A421B703_9PSEU</name>
<evidence type="ECO:0008006" key="3">
    <source>
        <dbReference type="Google" id="ProtNLM"/>
    </source>
</evidence>
<dbReference type="Proteomes" id="UP000282454">
    <property type="component" value="Unassembled WGS sequence"/>
</dbReference>
<organism evidence="1 2">
    <name type="scientific">Actinokineospora cianjurensis</name>
    <dbReference type="NCBI Taxonomy" id="585224"/>
    <lineage>
        <taxon>Bacteria</taxon>
        <taxon>Bacillati</taxon>
        <taxon>Actinomycetota</taxon>
        <taxon>Actinomycetes</taxon>
        <taxon>Pseudonocardiales</taxon>
        <taxon>Pseudonocardiaceae</taxon>
        <taxon>Actinokineospora</taxon>
    </lineage>
</organism>
<accession>A0A421B703</accession>
<reference evidence="1 2" key="1">
    <citation type="submission" date="2018-10" db="EMBL/GenBank/DDBJ databases">
        <title>Genomic Encyclopedia of Archaeal and Bacterial Type Strains, Phase II (KMG-II): from individual species to whole genera.</title>
        <authorList>
            <person name="Goeker M."/>
        </authorList>
    </citation>
    <scope>NUCLEOTIDE SEQUENCE [LARGE SCALE GENOMIC DNA]</scope>
    <source>
        <strain evidence="1 2">DSM 45657</strain>
    </source>
</reference>
<proteinExistence type="predicted"/>
<keyword evidence="2" id="KW-1185">Reference proteome</keyword>
<comment type="caution">
    <text evidence="1">The sequence shown here is derived from an EMBL/GenBank/DDBJ whole genome shotgun (WGS) entry which is preliminary data.</text>
</comment>
<evidence type="ECO:0000313" key="2">
    <source>
        <dbReference type="Proteomes" id="UP000282454"/>
    </source>
</evidence>
<dbReference type="EMBL" id="RCDD01000001">
    <property type="protein sequence ID" value="RLK60147.1"/>
    <property type="molecule type" value="Genomic_DNA"/>
</dbReference>
<dbReference type="AlphaFoldDB" id="A0A421B703"/>
<protein>
    <recommendedName>
        <fullName evidence="3">KOW domain-containing protein</fullName>
    </recommendedName>
</protein>